<reference evidence="2 3" key="1">
    <citation type="journal article" date="2021" name="Environ. Microbiol.">
        <title>New insights into the diversity and evolution of the archaeal mobilome from three complete genomes of Saccharolobus shibatae.</title>
        <authorList>
            <person name="Medvedeva S."/>
            <person name="Brandt D."/>
            <person name="Cvirkaite-Krupovic V."/>
            <person name="Liu Y."/>
            <person name="Severinov K."/>
            <person name="Ishino S."/>
            <person name="Ishino Y."/>
            <person name="Prangishvili D."/>
            <person name="Kalinowski J."/>
            <person name="Krupovic M."/>
        </authorList>
    </citation>
    <scope>NUCLEOTIDE SEQUENCE [LARGE SCALE GENOMIC DNA]</scope>
    <source>
        <strain evidence="2 3">S38A</strain>
    </source>
</reference>
<dbReference type="AlphaFoldDB" id="A0A8F5C1V3"/>
<keyword evidence="3" id="KW-1185">Reference proteome</keyword>
<sequence>MLLIYEKRYQMINMGKIVGAGCTSHAPQLSKKEIKYSTIYAEQVMKIRNGIERLWKRISENNPDSLIIFYPDHIEQFFLNNFPSINIIVDKETEAYVPGYGNIKFKVNYELAKDILFGLTENGFDPSFSQRIQIPHPVYVPLLFMFKDTQLPIVPIHVNANVDPKVHPKRALELGKVISKIIATKRPNTEKIAVLGTGGLSHYPGTPYYGKIDVDTDDKILYILREGKGETLAEFTPVQLEETGNVELRTWISAIGVIGNKQAEVIERQVTYHIDYAVVGFLI</sequence>
<dbReference type="Pfam" id="PF02900">
    <property type="entry name" value="LigB"/>
    <property type="match status" value="1"/>
</dbReference>
<evidence type="ECO:0000313" key="2">
    <source>
        <dbReference type="EMBL" id="QXJ35440.1"/>
    </source>
</evidence>
<dbReference type="InterPro" id="IPR004183">
    <property type="entry name" value="Xdiol_dOase_suB"/>
</dbReference>
<feature type="domain" description="Extradiol ring-cleavage dioxygenase class III enzyme subunit B" evidence="1">
    <location>
        <begin position="21"/>
        <end position="273"/>
    </location>
</feature>
<gene>
    <name evidence="2" type="ORF">J5U22_01987</name>
</gene>
<dbReference type="GO" id="GO:0008198">
    <property type="term" value="F:ferrous iron binding"/>
    <property type="evidence" value="ECO:0007669"/>
    <property type="project" value="InterPro"/>
</dbReference>
<dbReference type="EC" id="1.13.11.16" evidence="2"/>
<keyword evidence="2" id="KW-0560">Oxidoreductase</keyword>
<dbReference type="Proteomes" id="UP000694036">
    <property type="component" value="Chromosome"/>
</dbReference>
<accession>A0A8F5C1V3</accession>
<organism evidence="2 3">
    <name type="scientific">Saccharolobus shibatae</name>
    <dbReference type="NCBI Taxonomy" id="2286"/>
    <lineage>
        <taxon>Archaea</taxon>
        <taxon>Thermoproteota</taxon>
        <taxon>Thermoprotei</taxon>
        <taxon>Sulfolobales</taxon>
        <taxon>Sulfolobaceae</taxon>
        <taxon>Saccharolobus</taxon>
    </lineage>
</organism>
<keyword evidence="2" id="KW-0223">Dioxygenase</keyword>
<name>A0A8F5C1V3_9CREN</name>
<dbReference type="SUPFAM" id="SSF53213">
    <property type="entry name" value="LigB-like"/>
    <property type="match status" value="1"/>
</dbReference>
<evidence type="ECO:0000313" key="3">
    <source>
        <dbReference type="Proteomes" id="UP000694036"/>
    </source>
</evidence>
<protein>
    <submittedName>
        <fullName evidence="2">3-carboxyethylcatechol 2,3-dioxygenase</fullName>
        <ecNumber evidence="2">1.13.11.16</ecNumber>
    </submittedName>
</protein>
<proteinExistence type="predicted"/>
<dbReference type="EMBL" id="CP077713">
    <property type="protein sequence ID" value="QXJ35440.1"/>
    <property type="molecule type" value="Genomic_DNA"/>
</dbReference>
<dbReference type="Gene3D" id="3.40.830.10">
    <property type="entry name" value="LigB-like"/>
    <property type="match status" value="1"/>
</dbReference>
<evidence type="ECO:0000259" key="1">
    <source>
        <dbReference type="Pfam" id="PF02900"/>
    </source>
</evidence>
<dbReference type="GO" id="GO:0047070">
    <property type="term" value="F:3-carboxyethylcatechol 2,3-dioxygenase activity"/>
    <property type="evidence" value="ECO:0007669"/>
    <property type="project" value="UniProtKB-EC"/>
</dbReference>